<protein>
    <recommendedName>
        <fullName evidence="10">Hexosyltransferase</fullName>
    </recommendedName>
</protein>
<dbReference type="GO" id="GO:0016263">
    <property type="term" value="F:glycoprotein-N-acetylgalactosamine 3-beta-galactosyltransferase activity"/>
    <property type="evidence" value="ECO:0007669"/>
    <property type="project" value="TreeGrafter"/>
</dbReference>
<evidence type="ECO:0000256" key="3">
    <source>
        <dbReference type="ARBA" id="ARBA00022692"/>
    </source>
</evidence>
<dbReference type="PANTHER" id="PTHR23033">
    <property type="entry name" value="BETA1,3-GALACTOSYLTRANSFERASE"/>
    <property type="match status" value="1"/>
</dbReference>
<evidence type="ECO:0008006" key="10">
    <source>
        <dbReference type="Google" id="ProtNLM"/>
    </source>
</evidence>
<dbReference type="Gene3D" id="3.90.550.50">
    <property type="match status" value="1"/>
</dbReference>
<dbReference type="EMBL" id="BLLK01000038">
    <property type="protein sequence ID" value="GFH49582.1"/>
    <property type="molecule type" value="Genomic_DNA"/>
</dbReference>
<keyword evidence="9" id="KW-1185">Reference proteome</keyword>
<keyword evidence="3 7" id="KW-0812">Transmembrane</keyword>
<dbReference type="GO" id="GO:0016020">
    <property type="term" value="C:membrane"/>
    <property type="evidence" value="ECO:0007669"/>
    <property type="project" value="UniProtKB-SubCell"/>
</dbReference>
<reference evidence="8 9" key="1">
    <citation type="journal article" date="2021" name="Sci. Rep.">
        <title>The genome of the diatom Chaetoceros tenuissimus carries an ancient integrated fragment of an extant virus.</title>
        <authorList>
            <person name="Hongo Y."/>
            <person name="Kimura K."/>
            <person name="Takaki Y."/>
            <person name="Yoshida Y."/>
            <person name="Baba S."/>
            <person name="Kobayashi G."/>
            <person name="Nagasaki K."/>
            <person name="Hano T."/>
            <person name="Tomaru Y."/>
        </authorList>
    </citation>
    <scope>NUCLEOTIDE SEQUENCE [LARGE SCALE GENOMIC DNA]</scope>
    <source>
        <strain evidence="8 9">NIES-3715</strain>
    </source>
</reference>
<dbReference type="AlphaFoldDB" id="A0AAD3CPC1"/>
<evidence type="ECO:0000256" key="1">
    <source>
        <dbReference type="ARBA" id="ARBA00004606"/>
    </source>
</evidence>
<gene>
    <name evidence="8" type="ORF">CTEN210_06058</name>
</gene>
<keyword evidence="5 7" id="KW-1133">Transmembrane helix</keyword>
<comment type="similarity">
    <text evidence="2">Belongs to the glycosyltransferase 31 family. Beta3-Gal-T subfamily.</text>
</comment>
<evidence type="ECO:0000256" key="2">
    <source>
        <dbReference type="ARBA" id="ARBA00006462"/>
    </source>
</evidence>
<keyword evidence="6 7" id="KW-0472">Membrane</keyword>
<dbReference type="Proteomes" id="UP001054902">
    <property type="component" value="Unassembled WGS sequence"/>
</dbReference>
<dbReference type="InterPro" id="IPR026050">
    <property type="entry name" value="C1GALT1/C1GALT1_chp1"/>
</dbReference>
<sequence>MTKKTKSERGSSRKIVFYVAISSLFLLFGFLYNVLFTALENGDSTNIGIQTNHKQILGKDSAMSAFSDTNAKHTLQHISANPKYVTVLLPSVVNPKGRSKRLDSISKTWGPFAHAIYVTHPGTDSDYTLQNTDSNSFPKLMLIEPHIATEEDGVARLKYVISQVYQQYNPDFAFFANDHTFIIPQHLCSFLESHNFDPEEHLYAGHALRPKNQKKGKYAFNSGASGYFLSRKTMKELIDAWERHDEHCESTRKWLQGNPGLLTAECLKHGMGVDVIDTRDEAKRHVFHAFGIVRVVKNEMDAWYKTKHEDLAEILGEDNVFHHELQSGVNCCSPMTASFHYVEWKETLALWNILNHVTNSRDSYNNIAMSDDEIKTLINEQWPIEKKDVGGYAHNLPIEKKTNVWNDLIQVIKMISPLQQEGFC</sequence>
<evidence type="ECO:0000256" key="5">
    <source>
        <dbReference type="ARBA" id="ARBA00022989"/>
    </source>
</evidence>
<keyword evidence="4" id="KW-0735">Signal-anchor</keyword>
<evidence type="ECO:0000256" key="7">
    <source>
        <dbReference type="SAM" id="Phobius"/>
    </source>
</evidence>
<comment type="caution">
    <text evidence="8">The sequence shown here is derived from an EMBL/GenBank/DDBJ whole genome shotgun (WGS) entry which is preliminary data.</text>
</comment>
<evidence type="ECO:0000256" key="6">
    <source>
        <dbReference type="ARBA" id="ARBA00023136"/>
    </source>
</evidence>
<comment type="subcellular location">
    <subcellularLocation>
        <location evidence="1">Membrane</location>
        <topology evidence="1">Single-pass type II membrane protein</topology>
    </subcellularLocation>
</comment>
<evidence type="ECO:0000256" key="4">
    <source>
        <dbReference type="ARBA" id="ARBA00022968"/>
    </source>
</evidence>
<evidence type="ECO:0000313" key="8">
    <source>
        <dbReference type="EMBL" id="GFH49582.1"/>
    </source>
</evidence>
<feature type="transmembrane region" description="Helical" evidence="7">
    <location>
        <begin position="15"/>
        <end position="35"/>
    </location>
</feature>
<dbReference type="PANTHER" id="PTHR23033:SF14">
    <property type="entry name" value="GLYCOPROTEIN-N-ACETYLGALACTOSAMINE 3-BETA-GALACTOSYLTRANSFERASE 1-RELATED"/>
    <property type="match status" value="1"/>
</dbReference>
<proteinExistence type="inferred from homology"/>
<accession>A0AAD3CPC1</accession>
<evidence type="ECO:0000313" key="9">
    <source>
        <dbReference type="Proteomes" id="UP001054902"/>
    </source>
</evidence>
<organism evidence="8 9">
    <name type="scientific">Chaetoceros tenuissimus</name>
    <dbReference type="NCBI Taxonomy" id="426638"/>
    <lineage>
        <taxon>Eukaryota</taxon>
        <taxon>Sar</taxon>
        <taxon>Stramenopiles</taxon>
        <taxon>Ochrophyta</taxon>
        <taxon>Bacillariophyta</taxon>
        <taxon>Coscinodiscophyceae</taxon>
        <taxon>Chaetocerotophycidae</taxon>
        <taxon>Chaetocerotales</taxon>
        <taxon>Chaetocerotaceae</taxon>
        <taxon>Chaetoceros</taxon>
    </lineage>
</organism>
<name>A0AAD3CPC1_9STRA</name>